<accession>A0A0K1Q132</accession>
<evidence type="ECO:0008006" key="3">
    <source>
        <dbReference type="Google" id="ProtNLM"/>
    </source>
</evidence>
<organism evidence="1 2">
    <name type="scientific">Labilithrix luteola</name>
    <dbReference type="NCBI Taxonomy" id="1391654"/>
    <lineage>
        <taxon>Bacteria</taxon>
        <taxon>Pseudomonadati</taxon>
        <taxon>Myxococcota</taxon>
        <taxon>Polyangia</taxon>
        <taxon>Polyangiales</taxon>
        <taxon>Labilitrichaceae</taxon>
        <taxon>Labilithrix</taxon>
    </lineage>
</organism>
<gene>
    <name evidence="1" type="ORF">AKJ09_06101</name>
</gene>
<evidence type="ECO:0000313" key="1">
    <source>
        <dbReference type="EMBL" id="AKU99437.1"/>
    </source>
</evidence>
<evidence type="ECO:0000313" key="2">
    <source>
        <dbReference type="Proteomes" id="UP000064967"/>
    </source>
</evidence>
<dbReference type="KEGG" id="llu:AKJ09_06101"/>
<proteinExistence type="predicted"/>
<dbReference type="Proteomes" id="UP000064967">
    <property type="component" value="Chromosome"/>
</dbReference>
<keyword evidence="2" id="KW-1185">Reference proteome</keyword>
<protein>
    <recommendedName>
        <fullName evidence="3">Type IV fimbrial biogenesis protein PilY1</fullName>
    </recommendedName>
</protein>
<dbReference type="EMBL" id="CP012333">
    <property type="protein sequence ID" value="AKU99437.1"/>
    <property type="molecule type" value="Genomic_DNA"/>
</dbReference>
<dbReference type="AlphaFoldDB" id="A0A0K1Q132"/>
<name>A0A0K1Q132_9BACT</name>
<sequence length="434" mass="46513">MPPCALDGGVGDAGLDCSAPSSCDQVTPVRDNAGVVVCDFWAALPKARWIELRGTHFMELAAPLIPPGKYLGNEKISAIVDAYSDPTYDEKREKAFFYGGGHNDGTVNALVEFDLRRLTYALTIPPTPPIYYPPSYAAGNGGGGPGPLVYPSGAAPGYFSSTLTDPLDLPYKAPQDAPGTTHIYGSSAMGSDGLIRYFYAQYREVDVVAKKWSHLGDVDLGAQLDALDYSHEPLQQGTMAVYDAVTNRYFVTLVPGDAGINKRHALIRFDPVTRKIEQPVIPVPTGSSMDLLIVGRKIYGFGSGQGYPNTDTSAGFAYDIDNGTVDRVLVVGDTYTIASSNTQEAAPSFYHPGLGKIVRWNYGASVSSVYLLDLTPSGGAGTAADPHKLQQTKISVAGKPPNPVLNYRRLFFDTDIGVALVLPQSNSNWFALKL</sequence>
<reference evidence="1 2" key="1">
    <citation type="submission" date="2015-08" db="EMBL/GenBank/DDBJ databases">
        <authorList>
            <person name="Babu N.S."/>
            <person name="Beckwith C.J."/>
            <person name="Beseler K.G."/>
            <person name="Brison A."/>
            <person name="Carone J.V."/>
            <person name="Caskin T.P."/>
            <person name="Diamond M."/>
            <person name="Durham M.E."/>
            <person name="Foxe J.M."/>
            <person name="Go M."/>
            <person name="Henderson B.A."/>
            <person name="Jones I.B."/>
            <person name="McGettigan J.A."/>
            <person name="Micheletti S.J."/>
            <person name="Nasrallah M.E."/>
            <person name="Ortiz D."/>
            <person name="Piller C.R."/>
            <person name="Privatt S.R."/>
            <person name="Schneider S.L."/>
            <person name="Sharp S."/>
            <person name="Smith T.C."/>
            <person name="Stanton J.D."/>
            <person name="Ullery H.E."/>
            <person name="Wilson R.J."/>
            <person name="Serrano M.G."/>
            <person name="Buck G."/>
            <person name="Lee V."/>
            <person name="Wang Y."/>
            <person name="Carvalho R."/>
            <person name="Voegtly L."/>
            <person name="Shi R."/>
            <person name="Duckworth R."/>
            <person name="Johnson A."/>
            <person name="Loviza R."/>
            <person name="Walstead R."/>
            <person name="Shah Z."/>
            <person name="Kiflezghi M."/>
            <person name="Wade K."/>
            <person name="Ball S.L."/>
            <person name="Bradley K.W."/>
            <person name="Asai D.J."/>
            <person name="Bowman C.A."/>
            <person name="Russell D.A."/>
            <person name="Pope W.H."/>
            <person name="Jacobs-Sera D."/>
            <person name="Hendrix R.W."/>
            <person name="Hatfull G.F."/>
        </authorList>
    </citation>
    <scope>NUCLEOTIDE SEQUENCE [LARGE SCALE GENOMIC DNA]</scope>
    <source>
        <strain evidence="1 2">DSM 27648</strain>
    </source>
</reference>